<dbReference type="FunCoup" id="C4QXM1">
    <property type="interactions" value="142"/>
</dbReference>
<dbReference type="PANTHER" id="PTHR13271">
    <property type="entry name" value="UNCHARACTERIZED PUTATIVE METHYLTRANSFERASE"/>
    <property type="match status" value="1"/>
</dbReference>
<evidence type="ECO:0000313" key="6">
    <source>
        <dbReference type="Proteomes" id="UP000000314"/>
    </source>
</evidence>
<dbReference type="RefSeq" id="XP_002490275.1">
    <property type="nucleotide sequence ID" value="XM_002490230.1"/>
</dbReference>
<dbReference type="STRING" id="644223.C4QXM1"/>
<dbReference type="CDD" id="cd10527">
    <property type="entry name" value="SET_LSMT"/>
    <property type="match status" value="1"/>
</dbReference>
<dbReference type="Proteomes" id="UP000000314">
    <property type="component" value="Chromosome 1"/>
</dbReference>
<dbReference type="InterPro" id="IPR036464">
    <property type="entry name" value="Rubisco_LSMT_subst-bd_sf"/>
</dbReference>
<dbReference type="EMBL" id="FN392319">
    <property type="protein sequence ID" value="CAY67994.1"/>
    <property type="molecule type" value="Genomic_DNA"/>
</dbReference>
<feature type="compositionally biased region" description="Polar residues" evidence="4">
    <location>
        <begin position="461"/>
        <end position="476"/>
    </location>
</feature>
<feature type="region of interest" description="Disordered" evidence="4">
    <location>
        <begin position="246"/>
        <end position="336"/>
    </location>
</feature>
<gene>
    <name evidence="5" type="ordered locus">PAS_chr1-4_0695</name>
</gene>
<dbReference type="HOGENOM" id="CLU_033565_0_0_1"/>
<dbReference type="SUPFAM" id="SSF82199">
    <property type="entry name" value="SET domain"/>
    <property type="match status" value="2"/>
</dbReference>
<dbReference type="KEGG" id="ppa:PAS_chr1-4_0695"/>
<keyword evidence="3" id="KW-0949">S-adenosyl-L-methionine</keyword>
<feature type="region of interest" description="Disordered" evidence="4">
    <location>
        <begin position="432"/>
        <end position="497"/>
    </location>
</feature>
<dbReference type="InterPro" id="IPR050600">
    <property type="entry name" value="SETD3_SETD6_MTase"/>
</dbReference>
<proteinExistence type="predicted"/>
<dbReference type="PANTHER" id="PTHR13271:SF34">
    <property type="entry name" value="N-LYSINE METHYLTRANSFERASE SETD6"/>
    <property type="match status" value="1"/>
</dbReference>
<name>C4QXM1_KOMPG</name>
<dbReference type="InParanoid" id="C4QXM1"/>
<dbReference type="GO" id="GO:0005634">
    <property type="term" value="C:nucleus"/>
    <property type="evidence" value="ECO:0007669"/>
    <property type="project" value="TreeGrafter"/>
</dbReference>
<accession>C4QXM1</accession>
<evidence type="ECO:0008006" key="7">
    <source>
        <dbReference type="Google" id="ProtNLM"/>
    </source>
</evidence>
<feature type="compositionally biased region" description="Basic and acidic residues" evidence="4">
    <location>
        <begin position="299"/>
        <end position="310"/>
    </location>
</feature>
<dbReference type="eggNOG" id="KOG1337">
    <property type="taxonomic scope" value="Eukaryota"/>
</dbReference>
<dbReference type="Gene3D" id="3.90.1420.10">
    <property type="entry name" value="Rubisco LSMT, substrate-binding domain"/>
    <property type="match status" value="1"/>
</dbReference>
<dbReference type="GO" id="GO:0016279">
    <property type="term" value="F:protein-lysine N-methyltransferase activity"/>
    <property type="evidence" value="ECO:0007669"/>
    <property type="project" value="TreeGrafter"/>
</dbReference>
<evidence type="ECO:0000256" key="2">
    <source>
        <dbReference type="ARBA" id="ARBA00022679"/>
    </source>
</evidence>
<protein>
    <recommendedName>
        <fullName evidence="7">SET domain-containing protein</fullName>
    </recommendedName>
</protein>
<dbReference type="AlphaFoldDB" id="C4QXM1"/>
<evidence type="ECO:0000313" key="5">
    <source>
        <dbReference type="EMBL" id="CAY67994.1"/>
    </source>
</evidence>
<dbReference type="GeneID" id="8197148"/>
<evidence type="ECO:0000256" key="1">
    <source>
        <dbReference type="ARBA" id="ARBA00022603"/>
    </source>
</evidence>
<dbReference type="OMA" id="EVDAYHE"/>
<feature type="compositionally biased region" description="Basic and acidic residues" evidence="4">
    <location>
        <begin position="440"/>
        <end position="460"/>
    </location>
</feature>
<dbReference type="OrthoDB" id="441812at2759"/>
<keyword evidence="1" id="KW-0489">Methyltransferase</keyword>
<feature type="compositionally biased region" description="Acidic residues" evidence="4">
    <location>
        <begin position="251"/>
        <end position="268"/>
    </location>
</feature>
<evidence type="ECO:0000256" key="3">
    <source>
        <dbReference type="ARBA" id="ARBA00022691"/>
    </source>
</evidence>
<dbReference type="InterPro" id="IPR046341">
    <property type="entry name" value="SET_dom_sf"/>
</dbReference>
<reference evidence="5 6" key="1">
    <citation type="journal article" date="2009" name="Nat. Biotechnol.">
        <title>Genome sequence of the recombinant protein production host Pichia pastoris.</title>
        <authorList>
            <person name="De Schutter K."/>
            <person name="Lin Y.C."/>
            <person name="Tiels P."/>
            <person name="Van Hecke A."/>
            <person name="Glinka S."/>
            <person name="Weber-Lehmann J."/>
            <person name="Rouze P."/>
            <person name="Van de Peer Y."/>
            <person name="Callewaert N."/>
        </authorList>
    </citation>
    <scope>NUCLEOTIDE SEQUENCE [LARGE SCALE GENOMIC DNA]</scope>
    <source>
        <strain evidence="6">GS115 / ATCC 20864</strain>
    </source>
</reference>
<keyword evidence="2" id="KW-0808">Transferase</keyword>
<keyword evidence="6" id="KW-1185">Reference proteome</keyword>
<sequence length="619" mass="69762">MTEQLIEWFRDPSNKAYWNEDLVAIRESPLGGVGVFAKEKIGHDEEDDEENLLLRVSKQSILSGKNSFISNLLHECGADSHLGLILAFLYEKSLGSDSPWYAYLQTIQPKNTKGLILPVHLWPDEKKNLLIGTELYSVLDNFEEETEGLFESCVSFAREYESVLKVPTELAVDENNAKEKLLEFAAITLAIASRSFNVDNYHELALVPGADLFNHDSYGREHVHFEALGDVCPFCASCDECGHIEHGAPDSEIESDLEQEGDNEEDEEDKVHDDADTEDGMEDNKKEGNNEPFEVTEDYITKLEKELEREDMSDEESDASEAEGHDNSDSDMSDIDEDSLLIPDVCCDIKIVKSIPKNKELLNTYGDLNNTSLLTKYGFTSLNNPNDYVSLGDQALSQLKNFPDRKDWWDSKGYEVFNDYLHYTAQLNQEEYDNEGVEDKEEKEGHKNGEEGDDQYHSDAECQSCNGDSQASPGSCCNSCDGGNDEGEEEEEEQPEYLPWQVELRVNAEGRPSQSTYALARLLSLSEAEFQELREADDKTLFLEKIGTLESPEKAAYQNILNWCKQRSTAYQDGGLTSNDYEKAIRVTKDSQKLAISILVFGEKKVLEQSIASLTQQIN</sequence>
<evidence type="ECO:0000256" key="4">
    <source>
        <dbReference type="SAM" id="MobiDB-lite"/>
    </source>
</evidence>
<dbReference type="Gene3D" id="3.90.1410.10">
    <property type="entry name" value="set domain protein methyltransferase, domain 1"/>
    <property type="match status" value="1"/>
</dbReference>
<feature type="compositionally biased region" description="Acidic residues" evidence="4">
    <location>
        <begin position="483"/>
        <end position="495"/>
    </location>
</feature>
<organism evidence="5 6">
    <name type="scientific">Komagataella phaffii (strain GS115 / ATCC 20864)</name>
    <name type="common">Yeast</name>
    <name type="synonym">Pichia pastoris</name>
    <dbReference type="NCBI Taxonomy" id="644223"/>
    <lineage>
        <taxon>Eukaryota</taxon>
        <taxon>Fungi</taxon>
        <taxon>Dikarya</taxon>
        <taxon>Ascomycota</taxon>
        <taxon>Saccharomycotina</taxon>
        <taxon>Pichiomycetes</taxon>
        <taxon>Pichiales</taxon>
        <taxon>Pichiaceae</taxon>
        <taxon>Komagataella</taxon>
    </lineage>
</organism>
<dbReference type="GO" id="GO:0032259">
    <property type="term" value="P:methylation"/>
    <property type="evidence" value="ECO:0007669"/>
    <property type="project" value="UniProtKB-KW"/>
</dbReference>
<feature type="compositionally biased region" description="Acidic residues" evidence="4">
    <location>
        <begin position="311"/>
        <end position="321"/>
    </location>
</feature>